<dbReference type="Gramene" id="KOM52807">
    <property type="protein sequence ID" value="KOM52807"/>
    <property type="gene ID" value="LR48_Vigan09g146600"/>
</dbReference>
<proteinExistence type="predicted"/>
<evidence type="ECO:0000313" key="3">
    <source>
        <dbReference type="Proteomes" id="UP000053144"/>
    </source>
</evidence>
<dbReference type="EMBL" id="CM003379">
    <property type="protein sequence ID" value="KOM52807.1"/>
    <property type="molecule type" value="Genomic_DNA"/>
</dbReference>
<organism evidence="2 3">
    <name type="scientific">Phaseolus angularis</name>
    <name type="common">Azuki bean</name>
    <name type="synonym">Vigna angularis</name>
    <dbReference type="NCBI Taxonomy" id="3914"/>
    <lineage>
        <taxon>Eukaryota</taxon>
        <taxon>Viridiplantae</taxon>
        <taxon>Streptophyta</taxon>
        <taxon>Embryophyta</taxon>
        <taxon>Tracheophyta</taxon>
        <taxon>Spermatophyta</taxon>
        <taxon>Magnoliopsida</taxon>
        <taxon>eudicotyledons</taxon>
        <taxon>Gunneridae</taxon>
        <taxon>Pentapetalae</taxon>
        <taxon>rosids</taxon>
        <taxon>fabids</taxon>
        <taxon>Fabales</taxon>
        <taxon>Fabaceae</taxon>
        <taxon>Papilionoideae</taxon>
        <taxon>50 kb inversion clade</taxon>
        <taxon>NPAAA clade</taxon>
        <taxon>indigoferoid/millettioid clade</taxon>
        <taxon>Phaseoleae</taxon>
        <taxon>Vigna</taxon>
    </lineage>
</organism>
<name>A0A0L9VD03_PHAAN</name>
<accession>A0A0L9VD03</accession>
<gene>
    <name evidence="2" type="ORF">LR48_Vigan09g146600</name>
</gene>
<keyword evidence="1" id="KW-0472">Membrane</keyword>
<reference evidence="3" key="1">
    <citation type="journal article" date="2015" name="Proc. Natl. Acad. Sci. U.S.A.">
        <title>Genome sequencing of adzuki bean (Vigna angularis) provides insight into high starch and low fat accumulation and domestication.</title>
        <authorList>
            <person name="Yang K."/>
            <person name="Tian Z."/>
            <person name="Chen C."/>
            <person name="Luo L."/>
            <person name="Zhao B."/>
            <person name="Wang Z."/>
            <person name="Yu L."/>
            <person name="Li Y."/>
            <person name="Sun Y."/>
            <person name="Li W."/>
            <person name="Chen Y."/>
            <person name="Li Y."/>
            <person name="Zhang Y."/>
            <person name="Ai D."/>
            <person name="Zhao J."/>
            <person name="Shang C."/>
            <person name="Ma Y."/>
            <person name="Wu B."/>
            <person name="Wang M."/>
            <person name="Gao L."/>
            <person name="Sun D."/>
            <person name="Zhang P."/>
            <person name="Guo F."/>
            <person name="Wang W."/>
            <person name="Li Y."/>
            <person name="Wang J."/>
            <person name="Varshney R.K."/>
            <person name="Wang J."/>
            <person name="Ling H.Q."/>
            <person name="Wan P."/>
        </authorList>
    </citation>
    <scope>NUCLEOTIDE SEQUENCE</scope>
    <source>
        <strain evidence="3">cv. Jingnong 6</strain>
    </source>
</reference>
<keyword evidence="1" id="KW-1133">Transmembrane helix</keyword>
<sequence length="72" mass="7747">MVLTDFSLVDVVFCGSGGCKSKAYRMNEFESASNRTVSLSFSLVLVLYVARVAVAAALLLRTPLDIGARCSR</sequence>
<feature type="transmembrane region" description="Helical" evidence="1">
    <location>
        <begin position="39"/>
        <end position="60"/>
    </location>
</feature>
<evidence type="ECO:0000313" key="2">
    <source>
        <dbReference type="EMBL" id="KOM52807.1"/>
    </source>
</evidence>
<protein>
    <submittedName>
        <fullName evidence="2">Uncharacterized protein</fullName>
    </submittedName>
</protein>
<dbReference type="AlphaFoldDB" id="A0A0L9VD03"/>
<keyword evidence="1" id="KW-0812">Transmembrane</keyword>
<evidence type="ECO:0000256" key="1">
    <source>
        <dbReference type="SAM" id="Phobius"/>
    </source>
</evidence>
<dbReference type="Proteomes" id="UP000053144">
    <property type="component" value="Chromosome 9"/>
</dbReference>